<dbReference type="InterPro" id="IPR051620">
    <property type="entry name" value="ORF904-like_C"/>
</dbReference>
<dbReference type="RefSeq" id="WP_197532621.1">
    <property type="nucleotide sequence ID" value="NZ_SJPP01000002.1"/>
</dbReference>
<dbReference type="InterPro" id="IPR014015">
    <property type="entry name" value="Helicase_SF3_DNA-vir"/>
</dbReference>
<dbReference type="Gene3D" id="3.40.50.300">
    <property type="entry name" value="P-loop containing nucleotide triphosphate hydrolases"/>
    <property type="match status" value="1"/>
</dbReference>
<dbReference type="PROSITE" id="PS51206">
    <property type="entry name" value="SF3_HELICASE_1"/>
    <property type="match status" value="1"/>
</dbReference>
<dbReference type="InterPro" id="IPR006500">
    <property type="entry name" value="Helicase_put_C_phage/plasmid"/>
</dbReference>
<protein>
    <recommendedName>
        <fullName evidence="4">SF3 helicase domain-containing protein</fullName>
    </recommendedName>
</protein>
<dbReference type="InterPro" id="IPR014819">
    <property type="entry name" value="PriCT_2"/>
</dbReference>
<evidence type="ECO:0000256" key="3">
    <source>
        <dbReference type="ARBA" id="ARBA00022840"/>
    </source>
</evidence>
<dbReference type="PANTHER" id="PTHR35372:SF2">
    <property type="entry name" value="SF3 HELICASE DOMAIN-CONTAINING PROTEIN"/>
    <property type="match status" value="1"/>
</dbReference>
<organism evidence="5 6">
    <name type="scientific">Symmachiella macrocystis</name>
    <dbReference type="NCBI Taxonomy" id="2527985"/>
    <lineage>
        <taxon>Bacteria</taxon>
        <taxon>Pseudomonadati</taxon>
        <taxon>Planctomycetota</taxon>
        <taxon>Planctomycetia</taxon>
        <taxon>Planctomycetales</taxon>
        <taxon>Planctomycetaceae</taxon>
        <taxon>Symmachiella</taxon>
    </lineage>
</organism>
<gene>
    <name evidence="5" type="ORF">CA54_40750</name>
</gene>
<keyword evidence="1" id="KW-0547">Nucleotide-binding</keyword>
<dbReference type="Pfam" id="PF19263">
    <property type="entry name" value="DUF5906"/>
    <property type="match status" value="1"/>
</dbReference>
<comment type="caution">
    <text evidence="5">The sequence shown here is derived from an EMBL/GenBank/DDBJ whole genome shotgun (WGS) entry which is preliminary data.</text>
</comment>
<reference evidence="5 6" key="1">
    <citation type="submission" date="2019-02" db="EMBL/GenBank/DDBJ databases">
        <title>Deep-cultivation of Planctomycetes and their phenomic and genomic characterization uncovers novel biology.</title>
        <authorList>
            <person name="Wiegand S."/>
            <person name="Jogler M."/>
            <person name="Boedeker C."/>
            <person name="Pinto D."/>
            <person name="Vollmers J."/>
            <person name="Rivas-Marin E."/>
            <person name="Kohn T."/>
            <person name="Peeters S.H."/>
            <person name="Heuer A."/>
            <person name="Rast P."/>
            <person name="Oberbeckmann S."/>
            <person name="Bunk B."/>
            <person name="Jeske O."/>
            <person name="Meyerdierks A."/>
            <person name="Storesund J.E."/>
            <person name="Kallscheuer N."/>
            <person name="Luecker S."/>
            <person name="Lage O.M."/>
            <person name="Pohl T."/>
            <person name="Merkel B.J."/>
            <person name="Hornburger P."/>
            <person name="Mueller R.-W."/>
            <person name="Bruemmer F."/>
            <person name="Labrenz M."/>
            <person name="Spormann A.M."/>
            <person name="Op Den Camp H."/>
            <person name="Overmann J."/>
            <person name="Amann R."/>
            <person name="Jetten M.S.M."/>
            <person name="Mascher T."/>
            <person name="Medema M.H."/>
            <person name="Devos D.P."/>
            <person name="Kaster A.-K."/>
            <person name="Ovreas L."/>
            <person name="Rohde M."/>
            <person name="Galperin M.Y."/>
            <person name="Jogler C."/>
        </authorList>
    </citation>
    <scope>NUCLEOTIDE SEQUENCE [LARGE SCALE GENOMIC DNA]</scope>
    <source>
        <strain evidence="5 6">CA54</strain>
    </source>
</reference>
<accession>A0A5C6BA51</accession>
<dbReference type="SMART" id="SM00885">
    <property type="entry name" value="D5_N"/>
    <property type="match status" value="1"/>
</dbReference>
<evidence type="ECO:0000313" key="5">
    <source>
        <dbReference type="EMBL" id="TWU08838.1"/>
    </source>
</evidence>
<dbReference type="AlphaFoldDB" id="A0A5C6BA51"/>
<dbReference type="InterPro" id="IPR045455">
    <property type="entry name" value="NrS-1_pol-like_helicase"/>
</dbReference>
<evidence type="ECO:0000256" key="1">
    <source>
        <dbReference type="ARBA" id="ARBA00022741"/>
    </source>
</evidence>
<dbReference type="GO" id="GO:0005524">
    <property type="term" value="F:ATP binding"/>
    <property type="evidence" value="ECO:0007669"/>
    <property type="project" value="UniProtKB-KW"/>
</dbReference>
<evidence type="ECO:0000313" key="6">
    <source>
        <dbReference type="Proteomes" id="UP000320735"/>
    </source>
</evidence>
<dbReference type="GO" id="GO:0016817">
    <property type="term" value="F:hydrolase activity, acting on acid anhydrides"/>
    <property type="evidence" value="ECO:0007669"/>
    <property type="project" value="InterPro"/>
</dbReference>
<keyword evidence="6" id="KW-1185">Reference proteome</keyword>
<dbReference type="InterPro" id="IPR014818">
    <property type="entry name" value="Phage/plasmid_primase_P4_C"/>
</dbReference>
<sequence length="811" mass="91650">MALSPINVNAERTAANLGNCPIPFSKLSTWMLWKVQRAKNKKGWTKQPWSITANHAVDRKAEPMTLSEAFSLAAKRDDIGVGCVLPPDMFFIDLDGVRNPVTGLLSGDAQEIVDQFAAVGCYIQVTPSGMGLHIWGVGKADPAYNGKKLPDGESQFFCGDSPNFATFTGNLHPQSSDEIGDCSNLLASWLPSTFPGVSLDRKVHSTATETLEGFELDEMRERVAYVLNKLPIEDFRERDVWRNIVWAIQASGLPDEMAREFAEDWSQGDVESFDVREFDKVWASDKPDRPDRITVGTLWHWDEKYDTPQEKRQKENFKRSIQKMAAKHEAEEAKGIRGYRNNLTDFGNAEFFAESHSDRVMYVVGQNKRYTWNGVSWELDDARKAYVLAAATAREIVRRGMEVKNEDRRKAVIAHGIRSESASRINAMLECSIPLTAKGVSDLNDDEGLLNLNNGVLNLRNGILLPHDPDLRITKHCKIAYEPEASQADWLTFLHQIFEQETEAKTRELVRYVQALVGYAAMGDCREELFVILNGGGRNGKSTFLNVLQNVLCEDYCITFDKELLSATGREHSTGRMDVYSKRLAYVQETNERMRLNPAMVKQLTGRDVIRGRKLYQDNWQFSPTHTLFLSTNQLPEYDTNDRALQRRLRVVPFRQEFWKQGEIGMPEDAKQADTKLEDRLLAQKAGVLNWIVEGSMRYEVEGLQTPSVVEIATADYAEKASSTRPFFDAHVAIDADRVGATLLYQTYVRFQKSQGEAYVTIRQFTAEVKAAFRGVEHKQGNKGRKVWVGIKLVDLPTVFSDDEAQPGDVI</sequence>
<dbReference type="Pfam" id="PF08707">
    <property type="entry name" value="PriCT_2"/>
    <property type="match status" value="1"/>
</dbReference>
<dbReference type="Proteomes" id="UP000320735">
    <property type="component" value="Unassembled WGS sequence"/>
</dbReference>
<dbReference type="EMBL" id="SJPP01000002">
    <property type="protein sequence ID" value="TWU08838.1"/>
    <property type="molecule type" value="Genomic_DNA"/>
</dbReference>
<dbReference type="Pfam" id="PF08706">
    <property type="entry name" value="D5_N"/>
    <property type="match status" value="1"/>
</dbReference>
<keyword evidence="2" id="KW-0378">Hydrolase</keyword>
<dbReference type="NCBIfam" id="TIGR01613">
    <property type="entry name" value="primase_Cterm"/>
    <property type="match status" value="1"/>
</dbReference>
<feature type="domain" description="SF3 helicase" evidence="4">
    <location>
        <begin position="508"/>
        <end position="667"/>
    </location>
</feature>
<evidence type="ECO:0000256" key="2">
    <source>
        <dbReference type="ARBA" id="ARBA00022801"/>
    </source>
</evidence>
<proteinExistence type="predicted"/>
<keyword evidence="3" id="KW-0067">ATP-binding</keyword>
<dbReference type="InterPro" id="IPR027417">
    <property type="entry name" value="P-loop_NTPase"/>
</dbReference>
<dbReference type="PANTHER" id="PTHR35372">
    <property type="entry name" value="ATP BINDING PROTEIN-RELATED"/>
    <property type="match status" value="1"/>
</dbReference>
<evidence type="ECO:0000259" key="4">
    <source>
        <dbReference type="PROSITE" id="PS51206"/>
    </source>
</evidence>
<name>A0A5C6BA51_9PLAN</name>
<dbReference type="SUPFAM" id="SSF52540">
    <property type="entry name" value="P-loop containing nucleoside triphosphate hydrolases"/>
    <property type="match status" value="1"/>
</dbReference>